<evidence type="ECO:0000256" key="1">
    <source>
        <dbReference type="SAM" id="Coils"/>
    </source>
</evidence>
<dbReference type="HOGENOM" id="CLU_1033365_0_0_7"/>
<keyword evidence="2" id="KW-0812">Transmembrane</keyword>
<accession>E1QEG0</accession>
<reference evidence="3 4" key="1">
    <citation type="journal article" date="2010" name="Stand. Genomic Sci.">
        <title>Complete genome sequence of Desulfarculus baarsii type strain (2st14).</title>
        <authorList>
            <person name="Sun H."/>
            <person name="Spring S."/>
            <person name="Lapidus A."/>
            <person name="Davenport K."/>
            <person name="Del Rio T.G."/>
            <person name="Tice H."/>
            <person name="Nolan M."/>
            <person name="Copeland A."/>
            <person name="Cheng J.F."/>
            <person name="Lucas S."/>
            <person name="Tapia R."/>
            <person name="Goodwin L."/>
            <person name="Pitluck S."/>
            <person name="Ivanova N."/>
            <person name="Pagani I."/>
            <person name="Mavromatis K."/>
            <person name="Ovchinnikova G."/>
            <person name="Pati A."/>
            <person name="Chen A."/>
            <person name="Palaniappan K."/>
            <person name="Hauser L."/>
            <person name="Chang Y.J."/>
            <person name="Jeffries C.D."/>
            <person name="Detter J.C."/>
            <person name="Han C."/>
            <person name="Rohde M."/>
            <person name="Brambilla E."/>
            <person name="Goker M."/>
            <person name="Woyke T."/>
            <person name="Bristow J."/>
            <person name="Eisen J.A."/>
            <person name="Markowitz V."/>
            <person name="Hugenholtz P."/>
            <person name="Kyrpides N.C."/>
            <person name="Klenk H.P."/>
            <person name="Land M."/>
        </authorList>
    </citation>
    <scope>NUCLEOTIDE SEQUENCE [LARGE SCALE GENOMIC DNA]</scope>
    <source>
        <strain evidence="4">ATCC 33931 / DSM 2075 / LMG 7858 / VKM B-1802 / 2st14</strain>
    </source>
</reference>
<evidence type="ECO:0000313" key="3">
    <source>
        <dbReference type="EMBL" id="ADK83946.1"/>
    </source>
</evidence>
<evidence type="ECO:0000256" key="2">
    <source>
        <dbReference type="SAM" id="Phobius"/>
    </source>
</evidence>
<feature type="coiled-coil region" evidence="1">
    <location>
        <begin position="76"/>
        <end position="110"/>
    </location>
</feature>
<sequence length="269" mass="30980">MPESKPKFSLDKKRQIDDYLRGRLLFIGAMILLLIGLLRCVFDRPDGAIAIFAAAGGCLFFVYLDKFQEIEGLGVKARLRKTIDVADQKLEEVERKIEEAEELFKNLRSVSVTMASMNFPVIALLGRWGSSLTRRQKQILANEMVKGLTSCGVPREEIDNAMHDFNFMILFDMSEPIRERMVEIVRERFGDEKAQLERKNFVKRLKKAKYQDWPTAVREAMDGVPGLTQDDKAKLLSTYAENIKDIEFYAKHGEIRRPNVWFAGDEEHI</sequence>
<organism evidence="3 4">
    <name type="scientific">Desulfarculus baarsii (strain ATCC 33931 / DSM 2075 / LMG 7858 / VKM B-1802 / 2st14)</name>
    <dbReference type="NCBI Taxonomy" id="644282"/>
    <lineage>
        <taxon>Bacteria</taxon>
        <taxon>Pseudomonadati</taxon>
        <taxon>Thermodesulfobacteriota</taxon>
        <taxon>Desulfarculia</taxon>
        <taxon>Desulfarculales</taxon>
        <taxon>Desulfarculaceae</taxon>
        <taxon>Desulfarculus</taxon>
    </lineage>
</organism>
<proteinExistence type="predicted"/>
<dbReference type="EMBL" id="CP002085">
    <property type="protein sequence ID" value="ADK83946.1"/>
    <property type="molecule type" value="Genomic_DNA"/>
</dbReference>
<protein>
    <submittedName>
        <fullName evidence="3">Uncharacterized protein</fullName>
    </submittedName>
</protein>
<dbReference type="AlphaFoldDB" id="E1QEG0"/>
<feature type="transmembrane region" description="Helical" evidence="2">
    <location>
        <begin position="20"/>
        <end position="42"/>
    </location>
</feature>
<evidence type="ECO:0000313" key="4">
    <source>
        <dbReference type="Proteomes" id="UP000009047"/>
    </source>
</evidence>
<dbReference type="OrthoDB" id="2991176at2"/>
<dbReference type="KEGG" id="dbr:Deba_0574"/>
<keyword evidence="2" id="KW-0472">Membrane</keyword>
<keyword evidence="1" id="KW-0175">Coiled coil</keyword>
<dbReference type="STRING" id="644282.Deba_0574"/>
<feature type="transmembrane region" description="Helical" evidence="2">
    <location>
        <begin position="48"/>
        <end position="64"/>
    </location>
</feature>
<keyword evidence="4" id="KW-1185">Reference proteome</keyword>
<gene>
    <name evidence="3" type="ordered locus">Deba_0574</name>
</gene>
<keyword evidence="2" id="KW-1133">Transmembrane helix</keyword>
<dbReference type="RefSeq" id="WP_013257401.1">
    <property type="nucleotide sequence ID" value="NC_014365.1"/>
</dbReference>
<dbReference type="Proteomes" id="UP000009047">
    <property type="component" value="Chromosome"/>
</dbReference>
<name>E1QEG0_DESB2</name>